<protein>
    <submittedName>
        <fullName evidence="1">Uncharacterized protein</fullName>
    </submittedName>
</protein>
<gene>
    <name evidence="1" type="ORF">B456_009G069700</name>
</gene>
<proteinExistence type="predicted"/>
<dbReference type="Pfam" id="PF09366">
    <property type="entry name" value="DUF1997"/>
    <property type="match status" value="2"/>
</dbReference>
<dbReference type="InterPro" id="IPR018971">
    <property type="entry name" value="DUF1997"/>
</dbReference>
<organism evidence="1 2">
    <name type="scientific">Gossypium raimondii</name>
    <name type="common">Peruvian cotton</name>
    <name type="synonym">Gossypium klotzschianum subsp. raimondii</name>
    <dbReference type="NCBI Taxonomy" id="29730"/>
    <lineage>
        <taxon>Eukaryota</taxon>
        <taxon>Viridiplantae</taxon>
        <taxon>Streptophyta</taxon>
        <taxon>Embryophyta</taxon>
        <taxon>Tracheophyta</taxon>
        <taxon>Spermatophyta</taxon>
        <taxon>Magnoliopsida</taxon>
        <taxon>eudicotyledons</taxon>
        <taxon>Gunneridae</taxon>
        <taxon>Pentapetalae</taxon>
        <taxon>rosids</taxon>
        <taxon>malvids</taxon>
        <taxon>Malvales</taxon>
        <taxon>Malvaceae</taxon>
        <taxon>Malvoideae</taxon>
        <taxon>Gossypium</taxon>
    </lineage>
</organism>
<keyword evidence="2" id="KW-1185">Reference proteome</keyword>
<dbReference type="Proteomes" id="UP000032304">
    <property type="component" value="Chromosome 9"/>
</dbReference>
<evidence type="ECO:0000313" key="1">
    <source>
        <dbReference type="EMBL" id="KJB55227.1"/>
    </source>
</evidence>
<evidence type="ECO:0000313" key="2">
    <source>
        <dbReference type="Proteomes" id="UP000032304"/>
    </source>
</evidence>
<dbReference type="AlphaFoldDB" id="A0A0D2QAK6"/>
<accession>A0A0D2QAK6</accession>
<name>A0A0D2QAK6_GOSRA</name>
<dbReference type="EMBL" id="CM001748">
    <property type="protein sequence ID" value="KJB55227.1"/>
    <property type="molecule type" value="Genomic_DNA"/>
</dbReference>
<dbReference type="PANTHER" id="PTHR34131:SF2">
    <property type="entry name" value="FAMILY PROTEIN, PUTATIVE (DUF1997)-RELATED"/>
    <property type="match status" value="1"/>
</dbReference>
<dbReference type="Gramene" id="KJB55227">
    <property type="protein sequence ID" value="KJB55227"/>
    <property type="gene ID" value="B456_009G069700"/>
</dbReference>
<reference evidence="1 2" key="1">
    <citation type="journal article" date="2012" name="Nature">
        <title>Repeated polyploidization of Gossypium genomes and the evolution of spinnable cotton fibres.</title>
        <authorList>
            <person name="Paterson A.H."/>
            <person name="Wendel J.F."/>
            <person name="Gundlach H."/>
            <person name="Guo H."/>
            <person name="Jenkins J."/>
            <person name="Jin D."/>
            <person name="Llewellyn D."/>
            <person name="Showmaker K.C."/>
            <person name="Shu S."/>
            <person name="Udall J."/>
            <person name="Yoo M.J."/>
            <person name="Byers R."/>
            <person name="Chen W."/>
            <person name="Doron-Faigenboim A."/>
            <person name="Duke M.V."/>
            <person name="Gong L."/>
            <person name="Grimwood J."/>
            <person name="Grover C."/>
            <person name="Grupp K."/>
            <person name="Hu G."/>
            <person name="Lee T.H."/>
            <person name="Li J."/>
            <person name="Lin L."/>
            <person name="Liu T."/>
            <person name="Marler B.S."/>
            <person name="Page J.T."/>
            <person name="Roberts A.W."/>
            <person name="Romanel E."/>
            <person name="Sanders W.S."/>
            <person name="Szadkowski E."/>
            <person name="Tan X."/>
            <person name="Tang H."/>
            <person name="Xu C."/>
            <person name="Wang J."/>
            <person name="Wang Z."/>
            <person name="Zhang D."/>
            <person name="Zhang L."/>
            <person name="Ashrafi H."/>
            <person name="Bedon F."/>
            <person name="Bowers J.E."/>
            <person name="Brubaker C.L."/>
            <person name="Chee P.W."/>
            <person name="Das S."/>
            <person name="Gingle A.R."/>
            <person name="Haigler C.H."/>
            <person name="Harker D."/>
            <person name="Hoffmann L.V."/>
            <person name="Hovav R."/>
            <person name="Jones D.C."/>
            <person name="Lemke C."/>
            <person name="Mansoor S."/>
            <person name="ur Rahman M."/>
            <person name="Rainville L.N."/>
            <person name="Rambani A."/>
            <person name="Reddy U.K."/>
            <person name="Rong J.K."/>
            <person name="Saranga Y."/>
            <person name="Scheffler B.E."/>
            <person name="Scheffler J.A."/>
            <person name="Stelly D.M."/>
            <person name="Triplett B.A."/>
            <person name="Van Deynze A."/>
            <person name="Vaslin M.F."/>
            <person name="Waghmare V.N."/>
            <person name="Walford S.A."/>
            <person name="Wright R.J."/>
            <person name="Zaki E.A."/>
            <person name="Zhang T."/>
            <person name="Dennis E.S."/>
            <person name="Mayer K.F."/>
            <person name="Peterson D.G."/>
            <person name="Rokhsar D.S."/>
            <person name="Wang X."/>
            <person name="Schmutz J."/>
        </authorList>
    </citation>
    <scope>NUCLEOTIDE SEQUENCE [LARGE SCALE GENOMIC DNA]</scope>
</reference>
<sequence length="209" mass="23563">MKIVATASNNGWRWSFLFPHLSSSSSLRKATLPLPIKLRLHPFKANNNIVASSNAKQANLFASRTQRVKLPVYDDTFKDKGDGGQPYHISQFLSHPSGIQAILNTRALENFELLDTNAYRCTLPKLALFNFEASPVLDLRVIPTKEDCIVELFSCKIYTRPFILLPTSAVEGPGNIMIQALLDRLVPLLLQQLVQDYSNWVQLQKQLIN</sequence>
<dbReference type="PANTHER" id="PTHR34131">
    <property type="entry name" value="(RAP ANNOTATION RELEASE2) GALACTOSE-BINDING LIKE DOMAIN CONTAINING PROTEIN"/>
    <property type="match status" value="1"/>
</dbReference>